<dbReference type="EMBL" id="JACVVK020000136">
    <property type="protein sequence ID" value="KAK7489558.1"/>
    <property type="molecule type" value="Genomic_DNA"/>
</dbReference>
<feature type="compositionally biased region" description="Low complexity" evidence="1">
    <location>
        <begin position="129"/>
        <end position="140"/>
    </location>
</feature>
<feature type="chain" id="PRO_5044778505" evidence="2">
    <location>
        <begin position="21"/>
        <end position="184"/>
    </location>
</feature>
<dbReference type="Proteomes" id="UP001519460">
    <property type="component" value="Unassembled WGS sequence"/>
</dbReference>
<dbReference type="AlphaFoldDB" id="A0ABD0KRT2"/>
<evidence type="ECO:0000313" key="3">
    <source>
        <dbReference type="EMBL" id="KAK7489558.1"/>
    </source>
</evidence>
<sequence length="184" mass="19015">MPFITAIFITLLATLAFSQAVTTTTSTSSQALNSYANGPGSPDGSSGGSQLTPDDSVIVIQTATDVVTPGTQTTQPPTQPPVTTTPTPPPTVPTTPATTTPSVTTTTSTVATTMTRTSPPPTPQDPINGGPTWTGGTYQPGWGGGNQYPIGQPPIYNTPNFNRPYGDIYGGMPWWLILSLFGEA</sequence>
<evidence type="ECO:0000256" key="1">
    <source>
        <dbReference type="SAM" id="MobiDB-lite"/>
    </source>
</evidence>
<comment type="caution">
    <text evidence="3">The sequence shown here is derived from an EMBL/GenBank/DDBJ whole genome shotgun (WGS) entry which is preliminary data.</text>
</comment>
<organism evidence="3 4">
    <name type="scientific">Batillaria attramentaria</name>
    <dbReference type="NCBI Taxonomy" id="370345"/>
    <lineage>
        <taxon>Eukaryota</taxon>
        <taxon>Metazoa</taxon>
        <taxon>Spiralia</taxon>
        <taxon>Lophotrochozoa</taxon>
        <taxon>Mollusca</taxon>
        <taxon>Gastropoda</taxon>
        <taxon>Caenogastropoda</taxon>
        <taxon>Sorbeoconcha</taxon>
        <taxon>Cerithioidea</taxon>
        <taxon>Batillariidae</taxon>
        <taxon>Batillaria</taxon>
    </lineage>
</organism>
<feature type="region of interest" description="Disordered" evidence="1">
    <location>
        <begin position="66"/>
        <end position="146"/>
    </location>
</feature>
<name>A0ABD0KRT2_9CAEN</name>
<feature type="region of interest" description="Disordered" evidence="1">
    <location>
        <begin position="27"/>
        <end position="53"/>
    </location>
</feature>
<gene>
    <name evidence="3" type="ORF">BaRGS_00019192</name>
</gene>
<keyword evidence="4" id="KW-1185">Reference proteome</keyword>
<reference evidence="3 4" key="1">
    <citation type="journal article" date="2023" name="Sci. Data">
        <title>Genome assembly of the Korean intertidal mud-creeper Batillaria attramentaria.</title>
        <authorList>
            <person name="Patra A.K."/>
            <person name="Ho P.T."/>
            <person name="Jun S."/>
            <person name="Lee S.J."/>
            <person name="Kim Y."/>
            <person name="Won Y.J."/>
        </authorList>
    </citation>
    <scope>NUCLEOTIDE SEQUENCE [LARGE SCALE GENOMIC DNA]</scope>
    <source>
        <strain evidence="3">Wonlab-2016</strain>
    </source>
</reference>
<proteinExistence type="predicted"/>
<feature type="compositionally biased region" description="Low complexity" evidence="1">
    <location>
        <begin position="66"/>
        <end position="85"/>
    </location>
</feature>
<feature type="compositionally biased region" description="Low complexity" evidence="1">
    <location>
        <begin position="94"/>
        <end position="117"/>
    </location>
</feature>
<keyword evidence="2" id="KW-0732">Signal</keyword>
<feature type="signal peptide" evidence="2">
    <location>
        <begin position="1"/>
        <end position="20"/>
    </location>
</feature>
<evidence type="ECO:0000256" key="2">
    <source>
        <dbReference type="SAM" id="SignalP"/>
    </source>
</evidence>
<accession>A0ABD0KRT2</accession>
<protein>
    <submittedName>
        <fullName evidence="3">Uncharacterized protein</fullName>
    </submittedName>
</protein>
<evidence type="ECO:0000313" key="4">
    <source>
        <dbReference type="Proteomes" id="UP001519460"/>
    </source>
</evidence>